<protein>
    <submittedName>
        <fullName evidence="3">M23 family metallopeptidase</fullName>
    </submittedName>
</protein>
<dbReference type="Pfam" id="PF01551">
    <property type="entry name" value="Peptidase_M23"/>
    <property type="match status" value="1"/>
</dbReference>
<dbReference type="InterPro" id="IPR011055">
    <property type="entry name" value="Dup_hybrid_motif"/>
</dbReference>
<dbReference type="Proteomes" id="UP000315369">
    <property type="component" value="Unassembled WGS sequence"/>
</dbReference>
<proteinExistence type="predicted"/>
<evidence type="ECO:0000256" key="1">
    <source>
        <dbReference type="SAM" id="SignalP"/>
    </source>
</evidence>
<evidence type="ECO:0000313" key="3">
    <source>
        <dbReference type="EMBL" id="TQF09441.1"/>
    </source>
</evidence>
<dbReference type="Gene3D" id="2.70.70.10">
    <property type="entry name" value="Glucose Permease (Domain IIA)"/>
    <property type="match status" value="1"/>
</dbReference>
<name>A0A540WKB4_9BACT</name>
<feature type="signal peptide" evidence="1">
    <location>
        <begin position="1"/>
        <end position="29"/>
    </location>
</feature>
<gene>
    <name evidence="3" type="ORF">FJV41_44605</name>
</gene>
<dbReference type="CDD" id="cd12797">
    <property type="entry name" value="M23_peptidase"/>
    <property type="match status" value="1"/>
</dbReference>
<feature type="chain" id="PRO_5022118327" evidence="1">
    <location>
        <begin position="30"/>
        <end position="332"/>
    </location>
</feature>
<accession>A0A540WKB4</accession>
<dbReference type="EMBL" id="VIFM01000345">
    <property type="protein sequence ID" value="TQF09441.1"/>
    <property type="molecule type" value="Genomic_DNA"/>
</dbReference>
<dbReference type="SUPFAM" id="SSF51261">
    <property type="entry name" value="Duplicated hybrid motif"/>
    <property type="match status" value="1"/>
</dbReference>
<dbReference type="AlphaFoldDB" id="A0A540WKB4"/>
<comment type="caution">
    <text evidence="3">The sequence shown here is derived from an EMBL/GenBank/DDBJ whole genome shotgun (WGS) entry which is preliminary data.</text>
</comment>
<sequence>MAPHPARWLYSAPSHALLALLALGAKAQAAEPTPAAVVLPASSVQAPSAAQGRPLLSLQPGTAKPGDPVMVAVRGMAGMPTGTLAGRALRFFPWGDGFLAVTGLPVELAPGSALVQVVGPSSLGGAPLELTGTLDVAEPGYPSRELKVSGKYVAPPASVKARIAADRKAFAAAFSQPFSAPHFAQNFVWPRQDRITAPFGDRRTFNGKLSSQHFGVDIDGDPGAQVTASNEGTVVMARDNYSAGKTVLVHHGGDLFTAYFHLSRIQVRTGDKVEQGQHLGLVGSTGRVTGPHLHWGVKVDGIWVDGESLLRLDFFPPASPAVASGDTALGVP</sequence>
<evidence type="ECO:0000259" key="2">
    <source>
        <dbReference type="Pfam" id="PF01551"/>
    </source>
</evidence>
<keyword evidence="4" id="KW-1185">Reference proteome</keyword>
<keyword evidence="1" id="KW-0732">Signal</keyword>
<dbReference type="GO" id="GO:0004222">
    <property type="term" value="F:metalloendopeptidase activity"/>
    <property type="evidence" value="ECO:0007669"/>
    <property type="project" value="TreeGrafter"/>
</dbReference>
<dbReference type="PANTHER" id="PTHR21666">
    <property type="entry name" value="PEPTIDASE-RELATED"/>
    <property type="match status" value="1"/>
</dbReference>
<dbReference type="PANTHER" id="PTHR21666:SF285">
    <property type="entry name" value="M23 FAMILY METALLOPEPTIDASE"/>
    <property type="match status" value="1"/>
</dbReference>
<dbReference type="InterPro" id="IPR016047">
    <property type="entry name" value="M23ase_b-sheet_dom"/>
</dbReference>
<organism evidence="3 4">
    <name type="scientific">Myxococcus llanfairpwllgwyngyllgogerychwyrndrobwllllantysiliogogogochensis</name>
    <dbReference type="NCBI Taxonomy" id="2590453"/>
    <lineage>
        <taxon>Bacteria</taxon>
        <taxon>Pseudomonadati</taxon>
        <taxon>Myxococcota</taxon>
        <taxon>Myxococcia</taxon>
        <taxon>Myxococcales</taxon>
        <taxon>Cystobacterineae</taxon>
        <taxon>Myxococcaceae</taxon>
        <taxon>Myxococcus</taxon>
    </lineage>
</organism>
<reference evidence="3 4" key="1">
    <citation type="submission" date="2019-06" db="EMBL/GenBank/DDBJ databases">
        <authorList>
            <person name="Livingstone P."/>
            <person name="Whitworth D."/>
        </authorList>
    </citation>
    <scope>NUCLEOTIDE SEQUENCE [LARGE SCALE GENOMIC DNA]</scope>
    <source>
        <strain evidence="3 4">AM401</strain>
    </source>
</reference>
<dbReference type="InterPro" id="IPR050570">
    <property type="entry name" value="Cell_wall_metabolism_enzyme"/>
</dbReference>
<dbReference type="RefSeq" id="WP_141648733.1">
    <property type="nucleotide sequence ID" value="NZ_VIFM01000345.1"/>
</dbReference>
<dbReference type="OrthoDB" id="9815245at2"/>
<feature type="domain" description="M23ase beta-sheet core" evidence="2">
    <location>
        <begin position="212"/>
        <end position="305"/>
    </location>
</feature>
<evidence type="ECO:0000313" key="4">
    <source>
        <dbReference type="Proteomes" id="UP000315369"/>
    </source>
</evidence>